<evidence type="ECO:0000256" key="1">
    <source>
        <dbReference type="SAM" id="Phobius"/>
    </source>
</evidence>
<keyword evidence="3" id="KW-1185">Reference proteome</keyword>
<keyword evidence="1" id="KW-1133">Transmembrane helix</keyword>
<feature type="transmembrane region" description="Helical" evidence="1">
    <location>
        <begin position="103"/>
        <end position="121"/>
    </location>
</feature>
<keyword evidence="1" id="KW-0472">Membrane</keyword>
<reference evidence="2" key="1">
    <citation type="journal article" date="2014" name="Int. J. Syst. Evol. Microbiol.">
        <title>Complete genome of a new Firmicutes species belonging to the dominant human colonic microbiota ('Ruminococcus bicirculans') reveals two chromosomes and a selective capacity to utilize plant glucans.</title>
        <authorList>
            <consortium name="NISC Comparative Sequencing Program"/>
            <person name="Wegmann U."/>
            <person name="Louis P."/>
            <person name="Goesmann A."/>
            <person name="Henrissat B."/>
            <person name="Duncan S.H."/>
            <person name="Flint H.J."/>
        </authorList>
    </citation>
    <scope>NUCLEOTIDE SEQUENCE</scope>
    <source>
        <strain evidence="2">VKM Ac-1246</strain>
    </source>
</reference>
<protein>
    <recommendedName>
        <fullName evidence="4">SMODS and SLOG-associating 2TM effector domain-containing protein</fullName>
    </recommendedName>
</protein>
<dbReference type="RefSeq" id="WP_189118911.1">
    <property type="nucleotide sequence ID" value="NZ_BMRK01000009.1"/>
</dbReference>
<sequence length="244" mass="27327">MGLERLESAKVLTTVEALHVRIATRFPERGLVKVTEELIGLIRESSGSGERHRRRLLWTRAASRAVIVAFLALTLVAIVWALATAIGDPTLKGGAQWLPLFESTVNDLIFTGVAIFFLYTIPERLLRSRALQVLHRLRSLAHIIDMHQLTKDPEWLRTGFTPTSASVRLTLDADDLVHYLEYCSELLSLVGKTAALCAEDSQDDVVLDTVSTVESLTVDLDRKIWQKIQVVDQLREEQSSQRSA</sequence>
<evidence type="ECO:0008006" key="4">
    <source>
        <dbReference type="Google" id="ProtNLM"/>
    </source>
</evidence>
<dbReference type="Proteomes" id="UP001142292">
    <property type="component" value="Unassembled WGS sequence"/>
</dbReference>
<evidence type="ECO:0000313" key="3">
    <source>
        <dbReference type="Proteomes" id="UP001142292"/>
    </source>
</evidence>
<reference evidence="2" key="2">
    <citation type="submission" date="2023-01" db="EMBL/GenBank/DDBJ databases">
        <authorList>
            <person name="Sun Q."/>
            <person name="Evtushenko L."/>
        </authorList>
    </citation>
    <scope>NUCLEOTIDE SEQUENCE</scope>
    <source>
        <strain evidence="2">VKM Ac-1246</strain>
    </source>
</reference>
<proteinExistence type="predicted"/>
<gene>
    <name evidence="2" type="ORF">GCM10017579_26680</name>
</gene>
<keyword evidence="1" id="KW-0812">Transmembrane</keyword>
<name>A0ABQ5SWU8_9ACTN</name>
<evidence type="ECO:0000313" key="2">
    <source>
        <dbReference type="EMBL" id="GLJ68632.1"/>
    </source>
</evidence>
<comment type="caution">
    <text evidence="2">The sequence shown here is derived from an EMBL/GenBank/DDBJ whole genome shotgun (WGS) entry which is preliminary data.</text>
</comment>
<organism evidence="2 3">
    <name type="scientific">Nocardioides luteus</name>
    <dbReference type="NCBI Taxonomy" id="1844"/>
    <lineage>
        <taxon>Bacteria</taxon>
        <taxon>Bacillati</taxon>
        <taxon>Actinomycetota</taxon>
        <taxon>Actinomycetes</taxon>
        <taxon>Propionibacteriales</taxon>
        <taxon>Nocardioidaceae</taxon>
        <taxon>Nocardioides</taxon>
    </lineage>
</organism>
<dbReference type="EMBL" id="BSEL01000005">
    <property type="protein sequence ID" value="GLJ68632.1"/>
    <property type="molecule type" value="Genomic_DNA"/>
</dbReference>
<accession>A0ABQ5SWU8</accession>
<feature type="transmembrane region" description="Helical" evidence="1">
    <location>
        <begin position="61"/>
        <end position="83"/>
    </location>
</feature>